<protein>
    <submittedName>
        <fullName evidence="1">Uncharacterized protein</fullName>
    </submittedName>
</protein>
<proteinExistence type="predicted"/>
<dbReference type="EMBL" id="CP030840">
    <property type="protein sequence ID" value="AXC11641.1"/>
    <property type="molecule type" value="Genomic_DNA"/>
</dbReference>
<dbReference type="RefSeq" id="WP_275066512.1">
    <property type="nucleotide sequence ID" value="NZ_CP030840.1"/>
</dbReference>
<evidence type="ECO:0000313" key="2">
    <source>
        <dbReference type="Proteomes" id="UP000253606"/>
    </source>
</evidence>
<dbReference type="Proteomes" id="UP000253606">
    <property type="component" value="Chromosome"/>
</dbReference>
<organism evidence="1 2">
    <name type="scientific">Acidisarcina polymorpha</name>
    <dbReference type="NCBI Taxonomy" id="2211140"/>
    <lineage>
        <taxon>Bacteria</taxon>
        <taxon>Pseudomonadati</taxon>
        <taxon>Acidobacteriota</taxon>
        <taxon>Terriglobia</taxon>
        <taxon>Terriglobales</taxon>
        <taxon>Acidobacteriaceae</taxon>
        <taxon>Acidisarcina</taxon>
    </lineage>
</organism>
<evidence type="ECO:0000313" key="1">
    <source>
        <dbReference type="EMBL" id="AXC11641.1"/>
    </source>
</evidence>
<accession>A0A2Z5FXQ5</accession>
<keyword evidence="2" id="KW-1185">Reference proteome</keyword>
<dbReference type="KEGG" id="abas:ACPOL_2317"/>
<sequence>MRLLLLAIALLLVAASFYVDYRWKRWLAEQREARKRKPDEFQR</sequence>
<reference evidence="1 2" key="1">
    <citation type="journal article" date="2018" name="Front. Microbiol.">
        <title>Hydrolytic Capabilities as a Key to Environmental Success: Chitinolytic and Cellulolytic Acidobacteria From Acidic Sub-arctic Soils and Boreal Peatlands.</title>
        <authorList>
            <person name="Belova S.E."/>
            <person name="Ravin N.V."/>
            <person name="Pankratov T.A."/>
            <person name="Rakitin A.L."/>
            <person name="Ivanova A.A."/>
            <person name="Beletsky A.V."/>
            <person name="Mardanov A.V."/>
            <person name="Sinninghe Damste J.S."/>
            <person name="Dedysh S.N."/>
        </authorList>
    </citation>
    <scope>NUCLEOTIDE SEQUENCE [LARGE SCALE GENOMIC DNA]</scope>
    <source>
        <strain evidence="1 2">SBC82</strain>
    </source>
</reference>
<name>A0A2Z5FXQ5_9BACT</name>
<gene>
    <name evidence="1" type="ORF">ACPOL_2317</name>
</gene>
<dbReference type="AlphaFoldDB" id="A0A2Z5FXQ5"/>